<dbReference type="GO" id="GO:0010839">
    <property type="term" value="P:negative regulation of keratinocyte proliferation"/>
    <property type="evidence" value="ECO:0007669"/>
    <property type="project" value="Ensembl"/>
</dbReference>
<evidence type="ECO:0000259" key="5">
    <source>
        <dbReference type="Pfam" id="PF00087"/>
    </source>
</evidence>
<dbReference type="RefSeq" id="XP_008697273.1">
    <property type="nucleotide sequence ID" value="XM_008699051.1"/>
</dbReference>
<dbReference type="InterPro" id="IPR045860">
    <property type="entry name" value="Snake_toxin-like_sf"/>
</dbReference>
<name>A0A384CR43_URSMA</name>
<dbReference type="AlphaFoldDB" id="A0A384CR43"/>
<reference evidence="8" key="2">
    <citation type="submission" date="2025-04" db="UniProtKB">
        <authorList>
            <consortium name="RefSeq"/>
        </authorList>
    </citation>
    <scope>IDENTIFICATION</scope>
    <source>
        <tissue evidence="8">Whole blood</tissue>
    </source>
</reference>
<dbReference type="InterPro" id="IPR051110">
    <property type="entry name" value="Ly-6/neurotoxin-like_GPI-ap"/>
</dbReference>
<dbReference type="OrthoDB" id="9900838at2759"/>
<dbReference type="PANTHER" id="PTHR16983:SF16">
    <property type="entry name" value="UPAR_LY6 DOMAIN-CONTAINING PROTEIN"/>
    <property type="match status" value="1"/>
</dbReference>
<sequence length="130" mass="14275">MWPGHRLSQRLARQMAWCRAVLLLLLVAACSLRPGEAFKCFTCEQPTAIPLCKNITHCKPEATACKTTLVQMESEYPFNQSPMVTRSCASSCIATDPDSIGVAHPVYCCFHDLCNSMQVTRLGATLLGLP</sequence>
<dbReference type="PROSITE" id="PS51257">
    <property type="entry name" value="PROKAR_LIPOPROTEIN"/>
    <property type="match status" value="1"/>
</dbReference>
<evidence type="ECO:0000256" key="2">
    <source>
        <dbReference type="ARBA" id="ARBA00022622"/>
    </source>
</evidence>
<dbReference type="SUPFAM" id="SSF57302">
    <property type="entry name" value="Snake toxin-like"/>
    <property type="match status" value="1"/>
</dbReference>
<accession>A0A384CR43</accession>
<dbReference type="CDD" id="cd23560">
    <property type="entry name" value="TFP_LU_ECD_SLURP1_like"/>
    <property type="match status" value="1"/>
</dbReference>
<dbReference type="FunFam" id="2.10.60.10:FF:000003">
    <property type="entry name" value="lymphocyte antigen 6E isoform X1"/>
    <property type="match status" value="1"/>
</dbReference>
<evidence type="ECO:0000313" key="7">
    <source>
        <dbReference type="Proteomes" id="UP000261680"/>
    </source>
</evidence>
<keyword evidence="2" id="KW-0449">Lipoprotein</keyword>
<dbReference type="KEGG" id="umr:103670599"/>
<keyword evidence="7" id="KW-1185">Reference proteome</keyword>
<proteinExistence type="predicted"/>
<comment type="subcellular location">
    <subcellularLocation>
        <location evidence="1">Membrane</location>
        <topology evidence="1">Lipid-anchor</topology>
        <topology evidence="1">GPI-anchor</topology>
    </subcellularLocation>
</comment>
<evidence type="ECO:0000313" key="8">
    <source>
        <dbReference type="RefSeq" id="XP_008697273.1"/>
    </source>
</evidence>
<keyword evidence="2" id="KW-0336">GPI-anchor</keyword>
<protein>
    <submittedName>
        <fullName evidence="6">Secreted LY6/PLAUR domain containing 1</fullName>
    </submittedName>
    <submittedName>
        <fullName evidence="8">Secreted Ly-6/uPAR-related protein 1</fullName>
    </submittedName>
</protein>
<dbReference type="Proteomes" id="UP000261680">
    <property type="component" value="Unplaced"/>
</dbReference>
<keyword evidence="3 4" id="KW-0732">Signal</keyword>
<dbReference type="GO" id="GO:0098552">
    <property type="term" value="C:side of membrane"/>
    <property type="evidence" value="ECO:0007669"/>
    <property type="project" value="UniProtKB-KW"/>
</dbReference>
<organism evidence="7 8">
    <name type="scientific">Ursus maritimus</name>
    <name type="common">Polar bear</name>
    <name type="synonym">Thalarctos maritimus</name>
    <dbReference type="NCBI Taxonomy" id="29073"/>
    <lineage>
        <taxon>Eukaryota</taxon>
        <taxon>Metazoa</taxon>
        <taxon>Chordata</taxon>
        <taxon>Craniata</taxon>
        <taxon>Vertebrata</taxon>
        <taxon>Euteleostomi</taxon>
        <taxon>Mammalia</taxon>
        <taxon>Eutheria</taxon>
        <taxon>Laurasiatheria</taxon>
        <taxon>Carnivora</taxon>
        <taxon>Caniformia</taxon>
        <taxon>Ursidae</taxon>
        <taxon>Ursus</taxon>
    </lineage>
</organism>
<dbReference type="GO" id="GO:0030336">
    <property type="term" value="P:negative regulation of cell migration"/>
    <property type="evidence" value="ECO:0007669"/>
    <property type="project" value="Ensembl"/>
</dbReference>
<keyword evidence="2" id="KW-0472">Membrane</keyword>
<dbReference type="GO" id="GO:0007626">
    <property type="term" value="P:locomotory behavior"/>
    <property type="evidence" value="ECO:0007669"/>
    <property type="project" value="Ensembl"/>
</dbReference>
<reference evidence="6" key="1">
    <citation type="submission" date="2019-03" db="UniProtKB">
        <authorList>
            <consortium name="Ensembl"/>
        </authorList>
    </citation>
    <scope>IDENTIFICATION</scope>
</reference>
<dbReference type="OMA" id="PKSCCYT"/>
<keyword evidence="2" id="KW-0325">Glycoprotein</keyword>
<feature type="signal peptide" evidence="4">
    <location>
        <begin position="1"/>
        <end position="37"/>
    </location>
</feature>
<dbReference type="Ensembl" id="ENSUMAT00000033231.1">
    <property type="protein sequence ID" value="ENSUMAP00000028100.1"/>
    <property type="gene ID" value="ENSUMAG00000020398.1"/>
</dbReference>
<dbReference type="Pfam" id="PF00087">
    <property type="entry name" value="Toxin_TOLIP"/>
    <property type="match status" value="1"/>
</dbReference>
<dbReference type="Gene3D" id="2.10.60.10">
    <property type="entry name" value="CD59"/>
    <property type="match status" value="1"/>
</dbReference>
<feature type="domain" description="Snake toxin/toxin-like" evidence="5">
    <location>
        <begin position="39"/>
        <end position="115"/>
    </location>
</feature>
<dbReference type="GO" id="GO:0005886">
    <property type="term" value="C:plasma membrane"/>
    <property type="evidence" value="ECO:0007669"/>
    <property type="project" value="TreeGrafter"/>
</dbReference>
<feature type="chain" id="PRO_5044587573" evidence="4">
    <location>
        <begin position="38"/>
        <end position="130"/>
    </location>
</feature>
<dbReference type="GeneTree" id="ENSGT00940000162933"/>
<dbReference type="CTD" id="57152"/>
<dbReference type="GO" id="GO:0050884">
    <property type="term" value="P:neuromuscular process controlling posture"/>
    <property type="evidence" value="ECO:0007669"/>
    <property type="project" value="Ensembl"/>
</dbReference>
<dbReference type="GeneID" id="103670599"/>
<evidence type="ECO:0000256" key="4">
    <source>
        <dbReference type="SAM" id="SignalP"/>
    </source>
</evidence>
<dbReference type="InterPro" id="IPR035076">
    <property type="entry name" value="Toxin/TOLIP"/>
</dbReference>
<evidence type="ECO:0000256" key="1">
    <source>
        <dbReference type="ARBA" id="ARBA00004589"/>
    </source>
</evidence>
<gene>
    <name evidence="6 8" type="primary">SLURP1</name>
</gene>
<evidence type="ECO:0000256" key="3">
    <source>
        <dbReference type="ARBA" id="ARBA00022729"/>
    </source>
</evidence>
<dbReference type="STRING" id="29073.ENSUMAP00000028100"/>
<evidence type="ECO:0000313" key="6">
    <source>
        <dbReference type="Ensembl" id="ENSUMAP00000028100"/>
    </source>
</evidence>
<dbReference type="PANTHER" id="PTHR16983">
    <property type="entry name" value="UPAR/LY6 DOMAIN-CONTAINING PROTEIN"/>
    <property type="match status" value="1"/>
</dbReference>